<name>T0Z041_9ZZZZ</name>
<evidence type="ECO:0000313" key="1">
    <source>
        <dbReference type="EMBL" id="EQD41326.1"/>
    </source>
</evidence>
<feature type="non-terminal residue" evidence="1">
    <location>
        <position position="193"/>
    </location>
</feature>
<dbReference type="AlphaFoldDB" id="T0Z041"/>
<reference evidence="1" key="2">
    <citation type="journal article" date="2014" name="ISME J.">
        <title>Microbial stratification in low pH oxic and suboxic macroscopic growths along an acid mine drainage.</title>
        <authorList>
            <person name="Mendez-Garcia C."/>
            <person name="Mesa V."/>
            <person name="Sprenger R.R."/>
            <person name="Richter M."/>
            <person name="Diez M.S."/>
            <person name="Solano J."/>
            <person name="Bargiela R."/>
            <person name="Golyshina O.V."/>
            <person name="Manteca A."/>
            <person name="Ramos J.L."/>
            <person name="Gallego J.R."/>
            <person name="Llorente I."/>
            <person name="Martins Dos Santos V.A."/>
            <person name="Jensen O.N."/>
            <person name="Pelaez A.I."/>
            <person name="Sanchez J."/>
            <person name="Ferrer M."/>
        </authorList>
    </citation>
    <scope>NUCLEOTIDE SEQUENCE</scope>
</reference>
<accession>T0Z041</accession>
<protein>
    <submittedName>
        <fullName evidence="1">Uncharacterized protein</fullName>
    </submittedName>
</protein>
<sequence>GVPKPFACGDIIMPARRFTVRAEVRLNGAHRTGTIFSAVVGHRWMRQRVDPQDPLGNLRGHDLPRSQGALAGLRISIAHGRLRADLNGTVVTARRPLPLHRWVDVAVAYDGARLVLLDTGRTIDSTRNFPTAAEVMGPQWDWAAAHPGDAHVPFDGIGPRGVLALRVLGADATLRQGATHFTVPPAGHVTVLV</sequence>
<dbReference type="EMBL" id="AUZZ01007727">
    <property type="protein sequence ID" value="EQD41326.1"/>
    <property type="molecule type" value="Genomic_DNA"/>
</dbReference>
<organism evidence="1">
    <name type="scientific">mine drainage metagenome</name>
    <dbReference type="NCBI Taxonomy" id="410659"/>
    <lineage>
        <taxon>unclassified sequences</taxon>
        <taxon>metagenomes</taxon>
        <taxon>ecological metagenomes</taxon>
    </lineage>
</organism>
<comment type="caution">
    <text evidence="1">The sequence shown here is derived from an EMBL/GenBank/DDBJ whole genome shotgun (WGS) entry which is preliminary data.</text>
</comment>
<reference evidence="1" key="1">
    <citation type="submission" date="2013-08" db="EMBL/GenBank/DDBJ databases">
        <authorList>
            <person name="Mendez C."/>
            <person name="Richter M."/>
            <person name="Ferrer M."/>
            <person name="Sanchez J."/>
        </authorList>
    </citation>
    <scope>NUCLEOTIDE SEQUENCE</scope>
</reference>
<proteinExistence type="predicted"/>
<gene>
    <name evidence="1" type="ORF">B2A_10735</name>
</gene>
<feature type="non-terminal residue" evidence="1">
    <location>
        <position position="1"/>
    </location>
</feature>